<accession>K2LXV6</accession>
<dbReference type="EMBL" id="AHKC01018068">
    <property type="protein sequence ID" value="EKF27493.1"/>
    <property type="molecule type" value="Genomic_DNA"/>
</dbReference>
<comment type="caution">
    <text evidence="1">The sequence shown here is derived from an EMBL/GenBank/DDBJ whole genome shotgun (WGS) entry which is preliminary data.</text>
</comment>
<reference evidence="1 2" key="1">
    <citation type="journal article" date="2012" name="BMC Genomics">
        <title>Comparative genomic analysis of human infective Trypanosoma cruzi lineages with the bat-restricted subspecies T. cruzi marinkellei.</title>
        <authorList>
            <person name="Franzen O."/>
            <person name="Talavera-Lopez C."/>
            <person name="Ochaya S."/>
            <person name="Butler C.E."/>
            <person name="Messenger L.A."/>
            <person name="Lewis M.D."/>
            <person name="Llewellyn M.S."/>
            <person name="Marinkelle C.J."/>
            <person name="Tyler K.M."/>
            <person name="Miles M.A."/>
            <person name="Andersson B."/>
        </authorList>
    </citation>
    <scope>NUCLEOTIDE SEQUENCE [LARGE SCALE GENOMIC DNA]</scope>
    <source>
        <strain evidence="1 2">B7</strain>
    </source>
</reference>
<evidence type="ECO:0000313" key="2">
    <source>
        <dbReference type="Proteomes" id="UP000007350"/>
    </source>
</evidence>
<gene>
    <name evidence="1" type="ORF">MOQ_008781</name>
</gene>
<protein>
    <recommendedName>
        <fullName evidence="3">Trans-sialidase</fullName>
    </recommendedName>
</protein>
<name>K2LXV6_TRYCR</name>
<keyword evidence="2" id="KW-1185">Reference proteome</keyword>
<organism evidence="1 2">
    <name type="scientific">Trypanosoma cruzi marinkellei</name>
    <dbReference type="NCBI Taxonomy" id="85056"/>
    <lineage>
        <taxon>Eukaryota</taxon>
        <taxon>Discoba</taxon>
        <taxon>Euglenozoa</taxon>
        <taxon>Kinetoplastea</taxon>
        <taxon>Metakinetoplastina</taxon>
        <taxon>Trypanosomatida</taxon>
        <taxon>Trypanosomatidae</taxon>
        <taxon>Trypanosoma</taxon>
        <taxon>Schizotrypanum</taxon>
    </lineage>
</organism>
<dbReference type="AlphaFoldDB" id="K2LXV6"/>
<evidence type="ECO:0000313" key="1">
    <source>
        <dbReference type="EMBL" id="EKF27493.1"/>
    </source>
</evidence>
<proteinExistence type="predicted"/>
<evidence type="ECO:0008006" key="3">
    <source>
        <dbReference type="Google" id="ProtNLM"/>
    </source>
</evidence>
<dbReference type="Proteomes" id="UP000007350">
    <property type="component" value="Unassembled WGS sequence"/>
</dbReference>
<sequence length="136" mass="15520">MQGTSTQRKAYEFDERPRGQVLAFLECHGAFHKTGRAATHRSNRGDVQFGLTRDLAVGGARRPIRPSSEHSLIFGEVNHNADTDVVAGRIEVKWETAEGPVPWLKAEERFFMNFIIILLKLQNARQGRVWRLHKVK</sequence>
<dbReference type="OrthoDB" id="10363815at2759"/>